<keyword evidence="7" id="KW-0378">Hydrolase</keyword>
<protein>
    <recommendedName>
        <fullName evidence="3">DNA-(apurinic or apyrimidinic site) lyase</fullName>
        <ecNumber evidence="3">4.2.99.18</ecNumber>
    </recommendedName>
</protein>
<keyword evidence="6 15" id="KW-0863">Zinc-finger</keyword>
<dbReference type="Pfam" id="PF01149">
    <property type="entry name" value="Fapy_DNA_glyco"/>
    <property type="match status" value="1"/>
</dbReference>
<keyword evidence="13" id="KW-0326">Glycosidase</keyword>
<evidence type="ECO:0000256" key="6">
    <source>
        <dbReference type="ARBA" id="ARBA00022771"/>
    </source>
</evidence>
<evidence type="ECO:0000256" key="8">
    <source>
        <dbReference type="ARBA" id="ARBA00022833"/>
    </source>
</evidence>
<evidence type="ECO:0000256" key="14">
    <source>
        <dbReference type="ARBA" id="ARBA00044632"/>
    </source>
</evidence>
<evidence type="ECO:0000256" key="1">
    <source>
        <dbReference type="ARBA" id="ARBA00001947"/>
    </source>
</evidence>
<dbReference type="Pfam" id="PF06831">
    <property type="entry name" value="H2TH"/>
    <property type="match status" value="1"/>
</dbReference>
<evidence type="ECO:0000256" key="12">
    <source>
        <dbReference type="ARBA" id="ARBA00023268"/>
    </source>
</evidence>
<dbReference type="InterPro" id="IPR015887">
    <property type="entry name" value="DNA_glyclase_Znf_dom_DNA_BS"/>
</dbReference>
<dbReference type="InterPro" id="IPR010663">
    <property type="entry name" value="Znf_FPG/IleRS"/>
</dbReference>
<dbReference type="InterPro" id="IPR012319">
    <property type="entry name" value="FPG_cat"/>
</dbReference>
<dbReference type="Pfam" id="PF06827">
    <property type="entry name" value="zf-FPG_IleRS"/>
    <property type="match status" value="1"/>
</dbReference>
<keyword evidence="10" id="KW-0234">DNA repair</keyword>
<dbReference type="GO" id="GO:0000703">
    <property type="term" value="F:oxidized pyrimidine nucleobase lesion DNA N-glycosylase activity"/>
    <property type="evidence" value="ECO:0007669"/>
    <property type="project" value="TreeGrafter"/>
</dbReference>
<evidence type="ECO:0000313" key="18">
    <source>
        <dbReference type="EMBL" id="QNI32297.1"/>
    </source>
</evidence>
<evidence type="ECO:0000256" key="11">
    <source>
        <dbReference type="ARBA" id="ARBA00023239"/>
    </source>
</evidence>
<feature type="domain" description="Formamidopyrimidine-DNA glycosylase catalytic" evidence="17">
    <location>
        <begin position="2"/>
        <end position="110"/>
    </location>
</feature>
<comment type="cofactor">
    <cofactor evidence="1">
        <name>Zn(2+)</name>
        <dbReference type="ChEBI" id="CHEBI:29105"/>
    </cofactor>
</comment>
<evidence type="ECO:0000256" key="7">
    <source>
        <dbReference type="ARBA" id="ARBA00022801"/>
    </source>
</evidence>
<dbReference type="FunFam" id="1.10.8.50:FF:000003">
    <property type="entry name" value="Formamidopyrimidine-DNA glycosylase"/>
    <property type="match status" value="1"/>
</dbReference>
<dbReference type="InterPro" id="IPR035937">
    <property type="entry name" value="FPG_N"/>
</dbReference>
<dbReference type="Gene3D" id="1.10.8.50">
    <property type="match status" value="1"/>
</dbReference>
<dbReference type="SUPFAM" id="SSF81624">
    <property type="entry name" value="N-terminal domain of MutM-like DNA repair proteins"/>
    <property type="match status" value="1"/>
</dbReference>
<dbReference type="KEGG" id="adin:H7849_25505"/>
<dbReference type="EC" id="4.2.99.18" evidence="3"/>
<evidence type="ECO:0000256" key="4">
    <source>
        <dbReference type="ARBA" id="ARBA00022723"/>
    </source>
</evidence>
<dbReference type="AlphaFoldDB" id="A0A7G8BIC7"/>
<proteinExistence type="inferred from homology"/>
<evidence type="ECO:0000256" key="10">
    <source>
        <dbReference type="ARBA" id="ARBA00023204"/>
    </source>
</evidence>
<dbReference type="InterPro" id="IPR010979">
    <property type="entry name" value="Ribosomal_uS13-like_H2TH"/>
</dbReference>
<dbReference type="InterPro" id="IPR000214">
    <property type="entry name" value="Znf_DNA_glyclase/AP_lyase"/>
</dbReference>
<dbReference type="GO" id="GO:0140078">
    <property type="term" value="F:class I DNA-(apurinic or apyrimidinic site) endonuclease activity"/>
    <property type="evidence" value="ECO:0007669"/>
    <property type="project" value="UniProtKB-EC"/>
</dbReference>
<dbReference type="GO" id="GO:0006284">
    <property type="term" value="P:base-excision repair"/>
    <property type="evidence" value="ECO:0007669"/>
    <property type="project" value="InterPro"/>
</dbReference>
<reference evidence="18 19" key="1">
    <citation type="submission" date="2020-08" db="EMBL/GenBank/DDBJ databases">
        <title>Edaphobacter telluris sp. nov. and Acidobacterium dinghuensis sp. nov., two acidobacteria isolated from forest soil.</title>
        <authorList>
            <person name="Fu J."/>
            <person name="Qiu L."/>
        </authorList>
    </citation>
    <scope>NUCLEOTIDE SEQUENCE [LARGE SCALE GENOMIC DNA]</scope>
    <source>
        <strain evidence="18">4Y35</strain>
    </source>
</reference>
<evidence type="ECO:0000313" key="19">
    <source>
        <dbReference type="Proteomes" id="UP000515312"/>
    </source>
</evidence>
<keyword evidence="19" id="KW-1185">Reference proteome</keyword>
<dbReference type="CDD" id="cd08970">
    <property type="entry name" value="AcNei1_N"/>
    <property type="match status" value="1"/>
</dbReference>
<evidence type="ECO:0000256" key="5">
    <source>
        <dbReference type="ARBA" id="ARBA00022763"/>
    </source>
</evidence>
<organism evidence="18 19">
    <name type="scientific">Alloacidobacterium dinghuense</name>
    <dbReference type="NCBI Taxonomy" id="2763107"/>
    <lineage>
        <taxon>Bacteria</taxon>
        <taxon>Pseudomonadati</taxon>
        <taxon>Acidobacteriota</taxon>
        <taxon>Terriglobia</taxon>
        <taxon>Terriglobales</taxon>
        <taxon>Acidobacteriaceae</taxon>
        <taxon>Alloacidobacterium</taxon>
    </lineage>
</organism>
<keyword evidence="4" id="KW-0479">Metal-binding</keyword>
<dbReference type="SUPFAM" id="SSF46946">
    <property type="entry name" value="S13-like H2TH domain"/>
    <property type="match status" value="1"/>
</dbReference>
<evidence type="ECO:0000256" key="2">
    <source>
        <dbReference type="ARBA" id="ARBA00009409"/>
    </source>
</evidence>
<dbReference type="PROSITE" id="PS51066">
    <property type="entry name" value="ZF_FPG_2"/>
    <property type="match status" value="1"/>
</dbReference>
<sequence>MPEGNEIHRFAENHARVFARKRVRVDSPNGGFPDAEILDGRKLARIDAVGKHLGYHFGRDLILHIHLGMFGDFHQGEIPLPPARGALRLRIYTKTDWIELRGGTDTSIFGHADWQALLKRLGPDPLIAGSDPEPAFEKIAKRDTPIGALLMDQSVIAGIGNIYRAEILYRARIHPLRPGREVDHAALKGIWRDAKKLMGAGVRDTRYVTTLAKDRPHKTGPVREDEERYVYRRHGKPCFVCGTKIQRADLAGRTIYWCPKCQKN</sequence>
<dbReference type="GO" id="GO:0003684">
    <property type="term" value="F:damaged DNA binding"/>
    <property type="evidence" value="ECO:0007669"/>
    <property type="project" value="InterPro"/>
</dbReference>
<dbReference type="Gene3D" id="3.20.190.10">
    <property type="entry name" value="MutM-like, N-terminal"/>
    <property type="match status" value="1"/>
</dbReference>
<evidence type="ECO:0000256" key="9">
    <source>
        <dbReference type="ARBA" id="ARBA00023125"/>
    </source>
</evidence>
<dbReference type="InterPro" id="IPR015886">
    <property type="entry name" value="H2TH_FPG"/>
</dbReference>
<dbReference type="SMART" id="SM01232">
    <property type="entry name" value="H2TH"/>
    <property type="match status" value="1"/>
</dbReference>
<keyword evidence="11" id="KW-0456">Lyase</keyword>
<dbReference type="RefSeq" id="WP_186743252.1">
    <property type="nucleotide sequence ID" value="NZ_CP060394.1"/>
</dbReference>
<feature type="domain" description="FPG-type" evidence="16">
    <location>
        <begin position="229"/>
        <end position="263"/>
    </location>
</feature>
<keyword evidence="5" id="KW-0227">DNA damage</keyword>
<dbReference type="GO" id="GO:0008270">
    <property type="term" value="F:zinc ion binding"/>
    <property type="evidence" value="ECO:0007669"/>
    <property type="project" value="UniProtKB-KW"/>
</dbReference>
<accession>A0A7G8BIC7</accession>
<comment type="catalytic activity">
    <reaction evidence="14">
        <text>2'-deoxyribonucleotide-(2'-deoxyribose 5'-phosphate)-2'-deoxyribonucleotide-DNA = a 3'-end 2'-deoxyribonucleotide-(2,3-dehydro-2,3-deoxyribose 5'-phosphate)-DNA + a 5'-end 5'-phospho-2'-deoxyribonucleoside-DNA + H(+)</text>
        <dbReference type="Rhea" id="RHEA:66592"/>
        <dbReference type="Rhea" id="RHEA-COMP:13180"/>
        <dbReference type="Rhea" id="RHEA-COMP:16897"/>
        <dbReference type="Rhea" id="RHEA-COMP:17067"/>
        <dbReference type="ChEBI" id="CHEBI:15378"/>
        <dbReference type="ChEBI" id="CHEBI:136412"/>
        <dbReference type="ChEBI" id="CHEBI:157695"/>
        <dbReference type="ChEBI" id="CHEBI:167181"/>
        <dbReference type="EC" id="4.2.99.18"/>
    </reaction>
</comment>
<keyword evidence="9" id="KW-0238">DNA-binding</keyword>
<evidence type="ECO:0000256" key="15">
    <source>
        <dbReference type="PROSITE-ProRule" id="PRU00391"/>
    </source>
</evidence>
<dbReference type="EMBL" id="CP060394">
    <property type="protein sequence ID" value="QNI32297.1"/>
    <property type="molecule type" value="Genomic_DNA"/>
</dbReference>
<keyword evidence="12" id="KW-0511">Multifunctional enzyme</keyword>
<evidence type="ECO:0000259" key="17">
    <source>
        <dbReference type="PROSITE" id="PS51068"/>
    </source>
</evidence>
<evidence type="ECO:0000256" key="13">
    <source>
        <dbReference type="ARBA" id="ARBA00023295"/>
    </source>
</evidence>
<evidence type="ECO:0000259" key="16">
    <source>
        <dbReference type="PROSITE" id="PS51066"/>
    </source>
</evidence>
<dbReference type="SMART" id="SM00898">
    <property type="entry name" value="Fapy_DNA_glyco"/>
    <property type="match status" value="1"/>
</dbReference>
<name>A0A7G8BIC7_9BACT</name>
<dbReference type="PANTHER" id="PTHR42697">
    <property type="entry name" value="ENDONUCLEASE 8"/>
    <property type="match status" value="1"/>
</dbReference>
<dbReference type="PROSITE" id="PS51068">
    <property type="entry name" value="FPG_CAT"/>
    <property type="match status" value="1"/>
</dbReference>
<keyword evidence="8" id="KW-0862">Zinc</keyword>
<dbReference type="PANTHER" id="PTHR42697:SF3">
    <property type="entry name" value="ENDONUCLEASE 8 1"/>
    <property type="match status" value="1"/>
</dbReference>
<dbReference type="Proteomes" id="UP000515312">
    <property type="component" value="Chromosome"/>
</dbReference>
<gene>
    <name evidence="18" type="ORF">H7849_25505</name>
</gene>
<dbReference type="SUPFAM" id="SSF57716">
    <property type="entry name" value="Glucocorticoid receptor-like (DNA-binding domain)"/>
    <property type="match status" value="1"/>
</dbReference>
<evidence type="ECO:0000256" key="3">
    <source>
        <dbReference type="ARBA" id="ARBA00012720"/>
    </source>
</evidence>
<comment type="similarity">
    <text evidence="2">Belongs to the FPG family.</text>
</comment>
<dbReference type="PROSITE" id="PS01242">
    <property type="entry name" value="ZF_FPG_1"/>
    <property type="match status" value="1"/>
</dbReference>